<dbReference type="PANTHER" id="PTHR11846">
    <property type="entry name" value="ADENYLOSUCCINATE SYNTHETASE"/>
    <property type="match status" value="1"/>
</dbReference>
<feature type="binding site" evidence="8">
    <location>
        <begin position="52"/>
        <end position="54"/>
    </location>
    <ligand>
        <name>GTP</name>
        <dbReference type="ChEBI" id="CHEBI:37565"/>
    </ligand>
</feature>
<evidence type="ECO:0000256" key="6">
    <source>
        <dbReference type="ARBA" id="ARBA00022842"/>
    </source>
</evidence>
<dbReference type="Gene3D" id="3.90.170.10">
    <property type="entry name" value="Adenylosuccinate Synthetase, subunit A, domain 3"/>
    <property type="match status" value="1"/>
</dbReference>
<dbReference type="InterPro" id="IPR027417">
    <property type="entry name" value="P-loop_NTPase"/>
</dbReference>
<evidence type="ECO:0000256" key="7">
    <source>
        <dbReference type="ARBA" id="ARBA00023134"/>
    </source>
</evidence>
<keyword evidence="11" id="KW-1185">Reference proteome</keyword>
<dbReference type="EMBL" id="AP025523">
    <property type="protein sequence ID" value="BDE06032.1"/>
    <property type="molecule type" value="Genomic_DNA"/>
</dbReference>
<feature type="active site" description="Proton donor" evidence="8">
    <location>
        <position position="53"/>
    </location>
</feature>
<dbReference type="GO" id="GO:0004019">
    <property type="term" value="F:adenylosuccinate synthase activity"/>
    <property type="evidence" value="ECO:0007669"/>
    <property type="project" value="UniProtKB-UniRule"/>
</dbReference>
<keyword evidence="7 8" id="KW-0342">GTP-binding</keyword>
<evidence type="ECO:0000256" key="9">
    <source>
        <dbReference type="RuleBase" id="RU000520"/>
    </source>
</evidence>
<dbReference type="FunFam" id="1.10.300.10:FF:000001">
    <property type="entry name" value="Adenylosuccinate synthetase"/>
    <property type="match status" value="1"/>
</dbReference>
<keyword evidence="3 8" id="KW-0479">Metal-binding</keyword>
<dbReference type="Gene3D" id="3.40.440.10">
    <property type="entry name" value="Adenylosuccinate Synthetase, subunit A, domain 1"/>
    <property type="match status" value="1"/>
</dbReference>
<feature type="binding site" evidence="8">
    <location>
        <position position="314"/>
    </location>
    <ligand>
        <name>GTP</name>
        <dbReference type="ChEBI" id="CHEBI:37565"/>
    </ligand>
</feature>
<feature type="binding site" description="in other chain" evidence="8">
    <location>
        <position position="140"/>
    </location>
    <ligand>
        <name>IMP</name>
        <dbReference type="ChEBI" id="CHEBI:58053"/>
        <note>ligand shared between dimeric partners</note>
    </ligand>
</feature>
<feature type="binding site" description="in other chain" evidence="8">
    <location>
        <position position="248"/>
    </location>
    <ligand>
        <name>IMP</name>
        <dbReference type="ChEBI" id="CHEBI:58053"/>
        <note>ligand shared between dimeric partners</note>
    </ligand>
</feature>
<comment type="similarity">
    <text evidence="8 9">Belongs to the adenylosuccinate synthetase family.</text>
</comment>
<dbReference type="SUPFAM" id="SSF52540">
    <property type="entry name" value="P-loop containing nucleoside triphosphate hydrolases"/>
    <property type="match status" value="1"/>
</dbReference>
<dbReference type="InterPro" id="IPR001114">
    <property type="entry name" value="Adenylosuccinate_synthetase"/>
</dbReference>
<evidence type="ECO:0000313" key="10">
    <source>
        <dbReference type="EMBL" id="BDE06032.1"/>
    </source>
</evidence>
<evidence type="ECO:0000256" key="1">
    <source>
        <dbReference type="ARBA" id="ARBA00011738"/>
    </source>
</evidence>
<feature type="binding site" evidence="8">
    <location>
        <begin position="24"/>
        <end position="30"/>
    </location>
    <ligand>
        <name>GTP</name>
        <dbReference type="ChEBI" id="CHEBI:37565"/>
    </ligand>
</feature>
<keyword evidence="8" id="KW-0963">Cytoplasm</keyword>
<feature type="binding site" evidence="8">
    <location>
        <position position="154"/>
    </location>
    <ligand>
        <name>IMP</name>
        <dbReference type="ChEBI" id="CHEBI:58053"/>
        <note>ligand shared between dimeric partners</note>
    </ligand>
</feature>
<evidence type="ECO:0000313" key="11">
    <source>
        <dbReference type="Proteomes" id="UP001317532"/>
    </source>
</evidence>
<dbReference type="GO" id="GO:0005737">
    <property type="term" value="C:cytoplasm"/>
    <property type="evidence" value="ECO:0007669"/>
    <property type="project" value="UniProtKB-SubCell"/>
</dbReference>
<dbReference type="RefSeq" id="WP_317997029.1">
    <property type="nucleotide sequence ID" value="NZ_AP025523.1"/>
</dbReference>
<feature type="binding site" evidence="8">
    <location>
        <begin position="420"/>
        <end position="422"/>
    </location>
    <ligand>
        <name>GTP</name>
        <dbReference type="ChEBI" id="CHEBI:37565"/>
    </ligand>
</feature>
<feature type="binding site" evidence="8">
    <location>
        <begin position="308"/>
        <end position="314"/>
    </location>
    <ligand>
        <name>substrate</name>
    </ligand>
</feature>
<comment type="catalytic activity">
    <reaction evidence="8 9">
        <text>IMP + L-aspartate + GTP = N(6)-(1,2-dicarboxyethyl)-AMP + GDP + phosphate + 2 H(+)</text>
        <dbReference type="Rhea" id="RHEA:15753"/>
        <dbReference type="ChEBI" id="CHEBI:15378"/>
        <dbReference type="ChEBI" id="CHEBI:29991"/>
        <dbReference type="ChEBI" id="CHEBI:37565"/>
        <dbReference type="ChEBI" id="CHEBI:43474"/>
        <dbReference type="ChEBI" id="CHEBI:57567"/>
        <dbReference type="ChEBI" id="CHEBI:58053"/>
        <dbReference type="ChEBI" id="CHEBI:58189"/>
        <dbReference type="EC" id="6.3.4.4"/>
    </reaction>
</comment>
<gene>
    <name evidence="8 10" type="primary">purA</name>
    <name evidence="10" type="ORF">WPS_13080</name>
</gene>
<dbReference type="Pfam" id="PF00709">
    <property type="entry name" value="Adenylsucc_synt"/>
    <property type="match status" value="1"/>
</dbReference>
<accession>A0AAN1XV71</accession>
<comment type="subunit">
    <text evidence="1 8">Homodimer.</text>
</comment>
<evidence type="ECO:0000256" key="8">
    <source>
        <dbReference type="HAMAP-Rule" id="MF_00011"/>
    </source>
</evidence>
<feature type="binding site" description="in other chain" evidence="8">
    <location>
        <position position="312"/>
    </location>
    <ligand>
        <name>IMP</name>
        <dbReference type="ChEBI" id="CHEBI:58053"/>
        <note>ligand shared between dimeric partners</note>
    </ligand>
</feature>
<dbReference type="NCBIfam" id="NF002223">
    <property type="entry name" value="PRK01117.1"/>
    <property type="match status" value="1"/>
</dbReference>
<dbReference type="GO" id="GO:0044208">
    <property type="term" value="P:'de novo' AMP biosynthetic process"/>
    <property type="evidence" value="ECO:0007669"/>
    <property type="project" value="UniProtKB-UniRule"/>
</dbReference>
<feature type="binding site" description="in other chain" evidence="8">
    <location>
        <begin position="25"/>
        <end position="28"/>
    </location>
    <ligand>
        <name>IMP</name>
        <dbReference type="ChEBI" id="CHEBI:58053"/>
        <note>ligand shared between dimeric partners</note>
    </ligand>
</feature>
<feature type="binding site" evidence="8">
    <location>
        <begin position="340"/>
        <end position="342"/>
    </location>
    <ligand>
        <name>GTP</name>
        <dbReference type="ChEBI" id="CHEBI:37565"/>
    </ligand>
</feature>
<dbReference type="Gene3D" id="1.10.300.10">
    <property type="entry name" value="Adenylosuccinate Synthetase, subunit A, domain 2"/>
    <property type="match status" value="1"/>
</dbReference>
<dbReference type="AlphaFoldDB" id="A0AAN1XV71"/>
<name>A0AAN1XV71_UNVUL</name>
<organism evidence="10 11">
    <name type="scientific">Vulcanimicrobium alpinum</name>
    <dbReference type="NCBI Taxonomy" id="3016050"/>
    <lineage>
        <taxon>Bacteria</taxon>
        <taxon>Bacillati</taxon>
        <taxon>Vulcanimicrobiota</taxon>
        <taxon>Vulcanimicrobiia</taxon>
        <taxon>Vulcanimicrobiales</taxon>
        <taxon>Vulcanimicrobiaceae</taxon>
        <taxon>Vulcanimicrobium</taxon>
    </lineage>
</organism>
<dbReference type="InterPro" id="IPR042109">
    <property type="entry name" value="Adenylosuccinate_synth_dom1"/>
</dbReference>
<feature type="binding site" description="in other chain" evidence="8">
    <location>
        <position position="233"/>
    </location>
    <ligand>
        <name>IMP</name>
        <dbReference type="ChEBI" id="CHEBI:58053"/>
        <note>ligand shared between dimeric partners</note>
    </ligand>
</feature>
<dbReference type="PROSITE" id="PS01266">
    <property type="entry name" value="ADENYLOSUCCIN_SYN_1"/>
    <property type="match status" value="1"/>
</dbReference>
<dbReference type="InterPro" id="IPR042111">
    <property type="entry name" value="Adenylosuccinate_synth_dom3"/>
</dbReference>
<dbReference type="GO" id="GO:0046040">
    <property type="term" value="P:IMP metabolic process"/>
    <property type="evidence" value="ECO:0007669"/>
    <property type="project" value="TreeGrafter"/>
</dbReference>
<feature type="binding site" evidence="8">
    <location>
        <position position="25"/>
    </location>
    <ligand>
        <name>Mg(2+)</name>
        <dbReference type="ChEBI" id="CHEBI:18420"/>
    </ligand>
</feature>
<keyword evidence="6 8" id="KW-0460">Magnesium</keyword>
<evidence type="ECO:0000256" key="3">
    <source>
        <dbReference type="ARBA" id="ARBA00022723"/>
    </source>
</evidence>
<dbReference type="InterPro" id="IPR018220">
    <property type="entry name" value="Adenylosuccin_syn_GTP-bd"/>
</dbReference>
<sequence length="430" mass="45348">MIAWTPHRDGERAPVDIVVGIQWGDEGKGRVVDLLARDYGIVARFGGGDNAGHSIEVGETKLALHVVPSGVLVAGTRLFIGGGTVGSLRGLVDELDMLAKLGVDVGRISVSDRAHVVFPYHATLDRLSEKQRGGAAIGTTGRGIGPAYTDRVARIGVTFGDLAKPEAVASKVRQALLARAPLFVGAEELPREEDVVSETLALAKRIVPHVVPGVAWLHEAMERGERVLAEGAQGTMLDVTYGTYPFVTSSHTVAGGACTGLGIGPTSIRGVLGVAKAYCTRVGAGPFPSELLDERGERLRAQGREFGVTTGRSRRCGWYDAVAARYAARLNGLDGLVLTKLDVLSGFERIGIVTGYRRADGTPCGVEGIGDPDLQVDVEEHPGWNEDLRDVRRIAGLPANARAFVERLAALTGVPVVAVSVGPERSALAH</sequence>
<dbReference type="InterPro" id="IPR042110">
    <property type="entry name" value="Adenylosuccinate_synth_dom2"/>
</dbReference>
<keyword evidence="4 8" id="KW-0547">Nucleotide-binding</keyword>
<dbReference type="SMART" id="SM00788">
    <property type="entry name" value="Adenylsucc_synt"/>
    <property type="match status" value="1"/>
</dbReference>
<feature type="binding site" evidence="8">
    <location>
        <position position="52"/>
    </location>
    <ligand>
        <name>Mg(2+)</name>
        <dbReference type="ChEBI" id="CHEBI:18420"/>
    </ligand>
</feature>
<dbReference type="GO" id="GO:0005525">
    <property type="term" value="F:GTP binding"/>
    <property type="evidence" value="ECO:0007669"/>
    <property type="project" value="UniProtKB-UniRule"/>
</dbReference>
<dbReference type="FunFam" id="3.90.170.10:FF:000001">
    <property type="entry name" value="Adenylosuccinate synthetase"/>
    <property type="match status" value="1"/>
</dbReference>
<dbReference type="KEGG" id="vab:WPS_13080"/>
<dbReference type="EC" id="6.3.4.4" evidence="8 9"/>
<comment type="pathway">
    <text evidence="8 9">Purine metabolism; AMP biosynthesis via de novo pathway; AMP from IMP: step 1/2.</text>
</comment>
<dbReference type="HAMAP" id="MF_00011">
    <property type="entry name" value="Adenylosucc_synth"/>
    <property type="match status" value="1"/>
</dbReference>
<comment type="subcellular location">
    <subcellularLocation>
        <location evidence="8">Cytoplasm</location>
    </subcellularLocation>
</comment>
<protein>
    <recommendedName>
        <fullName evidence="8 9">Adenylosuccinate synthetase</fullName>
        <shortName evidence="8">AMPSase</shortName>
        <shortName evidence="8">AdSS</shortName>
        <ecNumber evidence="8 9">6.3.4.4</ecNumber>
    </recommendedName>
    <alternativeName>
        <fullName evidence="8">IMP--aspartate ligase</fullName>
    </alternativeName>
</protein>
<evidence type="ECO:0000256" key="2">
    <source>
        <dbReference type="ARBA" id="ARBA00022598"/>
    </source>
</evidence>
<reference evidence="10 11" key="1">
    <citation type="journal article" date="2022" name="ISME Commun">
        <title>Vulcanimicrobium alpinus gen. nov. sp. nov., the first cultivated representative of the candidate phylum 'Eremiobacterota', is a metabolically versatile aerobic anoxygenic phototroph.</title>
        <authorList>
            <person name="Yabe S."/>
            <person name="Muto K."/>
            <person name="Abe K."/>
            <person name="Yokota A."/>
            <person name="Staudigel H."/>
            <person name="Tebo B.M."/>
        </authorList>
    </citation>
    <scope>NUCLEOTIDE SEQUENCE [LARGE SCALE GENOMIC DNA]</scope>
    <source>
        <strain evidence="10 11">WC8-2</strain>
    </source>
</reference>
<keyword evidence="5 8" id="KW-0658">Purine biosynthesis</keyword>
<dbReference type="GO" id="GO:0000287">
    <property type="term" value="F:magnesium ion binding"/>
    <property type="evidence" value="ECO:0007669"/>
    <property type="project" value="UniProtKB-UniRule"/>
</dbReference>
<feature type="active site" description="Proton acceptor" evidence="8">
    <location>
        <position position="25"/>
    </location>
</feature>
<dbReference type="CDD" id="cd03108">
    <property type="entry name" value="AdSS"/>
    <property type="match status" value="1"/>
</dbReference>
<dbReference type="PANTHER" id="PTHR11846:SF0">
    <property type="entry name" value="ADENYLOSUCCINATE SYNTHETASE"/>
    <property type="match status" value="1"/>
</dbReference>
<evidence type="ECO:0000256" key="4">
    <source>
        <dbReference type="ARBA" id="ARBA00022741"/>
    </source>
</evidence>
<dbReference type="NCBIfam" id="TIGR00184">
    <property type="entry name" value="purA"/>
    <property type="match status" value="1"/>
</dbReference>
<comment type="cofactor">
    <cofactor evidence="8">
        <name>Mg(2+)</name>
        <dbReference type="ChEBI" id="CHEBI:18420"/>
    </cofactor>
    <text evidence="8">Binds 1 Mg(2+) ion per subunit.</text>
</comment>
<proteinExistence type="inferred from homology"/>
<evidence type="ECO:0000256" key="5">
    <source>
        <dbReference type="ARBA" id="ARBA00022755"/>
    </source>
</evidence>
<dbReference type="Proteomes" id="UP001317532">
    <property type="component" value="Chromosome"/>
</dbReference>
<feature type="binding site" description="in other chain" evidence="8">
    <location>
        <begin position="50"/>
        <end position="53"/>
    </location>
    <ligand>
        <name>IMP</name>
        <dbReference type="ChEBI" id="CHEBI:58053"/>
        <note>ligand shared between dimeric partners</note>
    </ligand>
</feature>
<keyword evidence="2 8" id="KW-0436">Ligase</keyword>
<comment type="function">
    <text evidence="8">Plays an important role in the de novo pathway of purine nucleotide biosynthesis. Catalyzes the first committed step in the biosynthesis of AMP from IMP.</text>
</comment>